<dbReference type="InterPro" id="IPR001708">
    <property type="entry name" value="YidC/ALB3/OXA1/COX18"/>
</dbReference>
<evidence type="ECO:0000259" key="9">
    <source>
        <dbReference type="Pfam" id="PF02096"/>
    </source>
</evidence>
<feature type="region of interest" description="Disordered" evidence="7">
    <location>
        <begin position="288"/>
        <end position="343"/>
    </location>
</feature>
<dbReference type="InterPro" id="IPR028055">
    <property type="entry name" value="YidC/Oxa/ALB_C"/>
</dbReference>
<keyword evidence="3 6" id="KW-0812">Transmembrane</keyword>
<keyword evidence="11" id="KW-1185">Reference proteome</keyword>
<dbReference type="STRING" id="1353952.A0A165DRI0"/>
<gene>
    <name evidence="10" type="ORF">CALCODRAFT_54411</name>
</gene>
<sequence>MLLLLRRASPTARPGRLLHRRPTLRRGFFDFQPLADGFITLANTLPIPPDWPQYTTTIIVGTVAARTVFTLPFVLWSRRKARKLEEVVHPELSEAALALREQVRQDVHDKKGTYEDYKQEMSKQLMAKRKELLAKHGTSPLAMRLVPLAVHIPLFLMISVTLRQAAASPVSPLARESFLTIESLASTDTSGVLPIAFGLLTMVNVEMIRQPPSPAGPLPPTLLKLLWSRRRAILDFVLRFTGIIAIPMALNMPGAVVIYWITSGLYTFTERLTFTTLDQRRARAVKAKQESAKQTSASLAIPPSLRRSPVDARKPIAATKTMGSYPHVLVPRGKNPSEGSARG</sequence>
<evidence type="ECO:0000256" key="6">
    <source>
        <dbReference type="RuleBase" id="RU003945"/>
    </source>
</evidence>
<dbReference type="InParanoid" id="A0A165DRI0"/>
<name>A0A165DRI0_9BASI</name>
<dbReference type="OrthoDB" id="2436667at2759"/>
<evidence type="ECO:0000256" key="4">
    <source>
        <dbReference type="ARBA" id="ARBA00022989"/>
    </source>
</evidence>
<protein>
    <recommendedName>
        <fullName evidence="9">Membrane insertase YidC/Oxa/ALB C-terminal domain-containing protein</fullName>
    </recommendedName>
</protein>
<dbReference type="Proteomes" id="UP000076842">
    <property type="component" value="Unassembled WGS sequence"/>
</dbReference>
<evidence type="ECO:0000256" key="8">
    <source>
        <dbReference type="SAM" id="Phobius"/>
    </source>
</evidence>
<proteinExistence type="inferred from homology"/>
<reference evidence="10 11" key="1">
    <citation type="journal article" date="2016" name="Mol. Biol. Evol.">
        <title>Comparative Genomics of Early-Diverging Mushroom-Forming Fungi Provides Insights into the Origins of Lignocellulose Decay Capabilities.</title>
        <authorList>
            <person name="Nagy L.G."/>
            <person name="Riley R."/>
            <person name="Tritt A."/>
            <person name="Adam C."/>
            <person name="Daum C."/>
            <person name="Floudas D."/>
            <person name="Sun H."/>
            <person name="Yadav J.S."/>
            <person name="Pangilinan J."/>
            <person name="Larsson K.H."/>
            <person name="Matsuura K."/>
            <person name="Barry K."/>
            <person name="Labutti K."/>
            <person name="Kuo R."/>
            <person name="Ohm R.A."/>
            <person name="Bhattacharya S.S."/>
            <person name="Shirouzu T."/>
            <person name="Yoshinaga Y."/>
            <person name="Martin F.M."/>
            <person name="Grigoriev I.V."/>
            <person name="Hibbett D.S."/>
        </authorList>
    </citation>
    <scope>NUCLEOTIDE SEQUENCE [LARGE SCALE GENOMIC DNA]</scope>
    <source>
        <strain evidence="10 11">HHB12733</strain>
    </source>
</reference>
<dbReference type="GO" id="GO:0032979">
    <property type="term" value="P:protein insertion into mitochondrial inner membrane from matrix"/>
    <property type="evidence" value="ECO:0007669"/>
    <property type="project" value="TreeGrafter"/>
</dbReference>
<dbReference type="AlphaFoldDB" id="A0A165DRI0"/>
<feature type="transmembrane region" description="Helical" evidence="8">
    <location>
        <begin position="54"/>
        <end position="76"/>
    </location>
</feature>
<dbReference type="GO" id="GO:0005743">
    <property type="term" value="C:mitochondrial inner membrane"/>
    <property type="evidence" value="ECO:0007669"/>
    <property type="project" value="TreeGrafter"/>
</dbReference>
<dbReference type="GO" id="GO:0033617">
    <property type="term" value="P:mitochondrial respiratory chain complex IV assembly"/>
    <property type="evidence" value="ECO:0007669"/>
    <property type="project" value="TreeGrafter"/>
</dbReference>
<dbReference type="GO" id="GO:0032977">
    <property type="term" value="F:membrane insertase activity"/>
    <property type="evidence" value="ECO:0007669"/>
    <property type="project" value="InterPro"/>
</dbReference>
<evidence type="ECO:0000256" key="5">
    <source>
        <dbReference type="ARBA" id="ARBA00023136"/>
    </source>
</evidence>
<comment type="similarity">
    <text evidence="2 6">Belongs to the OXA1/ALB3/YidC family.</text>
</comment>
<evidence type="ECO:0000256" key="7">
    <source>
        <dbReference type="SAM" id="MobiDB-lite"/>
    </source>
</evidence>
<dbReference type="PANTHER" id="PTHR12428:SF65">
    <property type="entry name" value="CYTOCHROME C OXIDASE ASSEMBLY PROTEIN COX18, MITOCHONDRIAL"/>
    <property type="match status" value="1"/>
</dbReference>
<dbReference type="FunCoup" id="A0A165DRI0">
    <property type="interactions" value="43"/>
</dbReference>
<evidence type="ECO:0000313" key="10">
    <source>
        <dbReference type="EMBL" id="KZT53386.1"/>
    </source>
</evidence>
<dbReference type="EMBL" id="KV424039">
    <property type="protein sequence ID" value="KZT53386.1"/>
    <property type="molecule type" value="Genomic_DNA"/>
</dbReference>
<keyword evidence="5 8" id="KW-0472">Membrane</keyword>
<feature type="transmembrane region" description="Helical" evidence="8">
    <location>
        <begin position="236"/>
        <end position="261"/>
    </location>
</feature>
<evidence type="ECO:0000313" key="11">
    <source>
        <dbReference type="Proteomes" id="UP000076842"/>
    </source>
</evidence>
<dbReference type="Pfam" id="PF02096">
    <property type="entry name" value="60KD_IMP"/>
    <property type="match status" value="1"/>
</dbReference>
<evidence type="ECO:0000256" key="3">
    <source>
        <dbReference type="ARBA" id="ARBA00022692"/>
    </source>
</evidence>
<feature type="domain" description="Membrane insertase YidC/Oxa/ALB C-terminal" evidence="9">
    <location>
        <begin position="54"/>
        <end position="272"/>
    </location>
</feature>
<comment type="subcellular location">
    <subcellularLocation>
        <location evidence="1 6">Membrane</location>
        <topology evidence="1 6">Multi-pass membrane protein</topology>
    </subcellularLocation>
</comment>
<accession>A0A165DRI0</accession>
<keyword evidence="4 8" id="KW-1133">Transmembrane helix</keyword>
<evidence type="ECO:0000256" key="2">
    <source>
        <dbReference type="ARBA" id="ARBA00009877"/>
    </source>
</evidence>
<evidence type="ECO:0000256" key="1">
    <source>
        <dbReference type="ARBA" id="ARBA00004141"/>
    </source>
</evidence>
<organism evidence="10 11">
    <name type="scientific">Calocera cornea HHB12733</name>
    <dbReference type="NCBI Taxonomy" id="1353952"/>
    <lineage>
        <taxon>Eukaryota</taxon>
        <taxon>Fungi</taxon>
        <taxon>Dikarya</taxon>
        <taxon>Basidiomycota</taxon>
        <taxon>Agaricomycotina</taxon>
        <taxon>Dacrymycetes</taxon>
        <taxon>Dacrymycetales</taxon>
        <taxon>Dacrymycetaceae</taxon>
        <taxon>Calocera</taxon>
    </lineage>
</organism>
<dbReference type="PANTHER" id="PTHR12428">
    <property type="entry name" value="OXA1"/>
    <property type="match status" value="1"/>
</dbReference>